<dbReference type="EMBL" id="JAAXPG010000004">
    <property type="protein sequence ID" value="NKY97298.1"/>
    <property type="molecule type" value="Genomic_DNA"/>
</dbReference>
<dbReference type="GO" id="GO:0005524">
    <property type="term" value="F:ATP binding"/>
    <property type="evidence" value="ECO:0007669"/>
    <property type="project" value="UniProtKB-KW"/>
</dbReference>
<name>A0A7X6RP75_9ACTN</name>
<proteinExistence type="predicted"/>
<evidence type="ECO:0000256" key="6">
    <source>
        <dbReference type="ARBA" id="ARBA00022741"/>
    </source>
</evidence>
<dbReference type="Pfam" id="PF00664">
    <property type="entry name" value="ABC_membrane"/>
    <property type="match status" value="1"/>
</dbReference>
<keyword evidence="6" id="KW-0547">Nucleotide-binding</keyword>
<dbReference type="Proteomes" id="UP000553209">
    <property type="component" value="Unassembled WGS sequence"/>
</dbReference>
<evidence type="ECO:0000256" key="4">
    <source>
        <dbReference type="ARBA" id="ARBA00022519"/>
    </source>
</evidence>
<evidence type="ECO:0000256" key="10">
    <source>
        <dbReference type="SAM" id="Phobius"/>
    </source>
</evidence>
<dbReference type="GO" id="GO:0015421">
    <property type="term" value="F:ABC-type oligopeptide transporter activity"/>
    <property type="evidence" value="ECO:0007669"/>
    <property type="project" value="TreeGrafter"/>
</dbReference>
<evidence type="ECO:0000313" key="13">
    <source>
        <dbReference type="EMBL" id="NKY97298.1"/>
    </source>
</evidence>
<dbReference type="InterPro" id="IPR027417">
    <property type="entry name" value="P-loop_NTPase"/>
</dbReference>
<evidence type="ECO:0000256" key="5">
    <source>
        <dbReference type="ARBA" id="ARBA00022692"/>
    </source>
</evidence>
<keyword evidence="2" id="KW-0813">Transport</keyword>
<evidence type="ECO:0000256" key="2">
    <source>
        <dbReference type="ARBA" id="ARBA00022448"/>
    </source>
</evidence>
<dbReference type="FunFam" id="3.40.50.300:FF:001001">
    <property type="entry name" value="Multidrug ABC transporter ATP-binding protein"/>
    <property type="match status" value="1"/>
</dbReference>
<dbReference type="PROSITE" id="PS50929">
    <property type="entry name" value="ABC_TM1F"/>
    <property type="match status" value="1"/>
</dbReference>
<keyword evidence="3" id="KW-1003">Cell membrane</keyword>
<feature type="domain" description="ABC transporter" evidence="11">
    <location>
        <begin position="337"/>
        <end position="570"/>
    </location>
</feature>
<keyword evidence="7 13" id="KW-0067">ATP-binding</keyword>
<evidence type="ECO:0000256" key="3">
    <source>
        <dbReference type="ARBA" id="ARBA00022475"/>
    </source>
</evidence>
<evidence type="ECO:0000256" key="1">
    <source>
        <dbReference type="ARBA" id="ARBA00004651"/>
    </source>
</evidence>
<dbReference type="SUPFAM" id="SSF52540">
    <property type="entry name" value="P-loop containing nucleoside triphosphate hydrolases"/>
    <property type="match status" value="1"/>
</dbReference>
<dbReference type="Gene3D" id="1.20.1560.10">
    <property type="entry name" value="ABC transporter type 1, transmembrane domain"/>
    <property type="match status" value="1"/>
</dbReference>
<feature type="transmembrane region" description="Helical" evidence="10">
    <location>
        <begin position="24"/>
        <end position="45"/>
    </location>
</feature>
<keyword evidence="9 10" id="KW-0472">Membrane</keyword>
<dbReference type="AlphaFoldDB" id="A0A7X6RP75"/>
<dbReference type="SUPFAM" id="SSF90123">
    <property type="entry name" value="ABC transporter transmembrane region"/>
    <property type="match status" value="1"/>
</dbReference>
<sequence>MPVAEPAQARRDAWRLVSADRAGLIATLALTCLASAAGLAGPYLLGRIIDLLEAGRATVAAVDGLATAVLACALAQLVLTRYARLGAFRFGERALARLREEFVDRVLALPARVVERSGTGDLTNRASGDMGVVATTLRGAVPDVFPSLLQILFLLAAVFWLSPSLGVLVLVGVPPVWWALRWYLRRSRAAYLAEGAAASTALAGVTATAEGGRTVEALGLRRERVARTDLDTLELYGARRRTLRLRSVLFPVADVAFSLPAVVVLLGGGLLHLEGGVSLGVVVTCCLYMRQMEEPASGILYWVEQLQRGGASFARVRGVGRVAAPVGAAPTPVDDRIEVRGARYAYVAGTDVLRGIDLTVRPGERLAVVGPSGAGKTTLGRLLAGVDAPDSGSVLVGGVPVAGLGPEELRRRIVLVNQEHHVFAGTLRENLALASEEADDADLLAALEAVDADWPRELPEGLDTPLGAGGTALDAAGAQQLALARVVLADPHTVVLDEATSLLDPTAARAAERSLAAVLGGRTVIAIAHRLHTAHDADRVAVVEGGRITELGGHDELVDAGGAYAALWRSWHGTA</sequence>
<comment type="subcellular location">
    <subcellularLocation>
        <location evidence="1">Cell membrane</location>
        <topology evidence="1">Multi-pass membrane protein</topology>
    </subcellularLocation>
</comment>
<dbReference type="GO" id="GO:0005886">
    <property type="term" value="C:plasma membrane"/>
    <property type="evidence" value="ECO:0007669"/>
    <property type="project" value="UniProtKB-SubCell"/>
</dbReference>
<dbReference type="Pfam" id="PF00005">
    <property type="entry name" value="ABC_tran"/>
    <property type="match status" value="1"/>
</dbReference>
<dbReference type="Gene3D" id="3.40.50.300">
    <property type="entry name" value="P-loop containing nucleotide triphosphate hydrolases"/>
    <property type="match status" value="1"/>
</dbReference>
<organism evidence="13 14">
    <name type="scientific">Nocardiopsis alborubida</name>
    <dbReference type="NCBI Taxonomy" id="146802"/>
    <lineage>
        <taxon>Bacteria</taxon>
        <taxon>Bacillati</taxon>
        <taxon>Actinomycetota</taxon>
        <taxon>Actinomycetes</taxon>
        <taxon>Streptosporangiales</taxon>
        <taxon>Nocardiopsidaceae</taxon>
        <taxon>Nocardiopsis</taxon>
    </lineage>
</organism>
<dbReference type="CDD" id="cd07346">
    <property type="entry name" value="ABC_6TM_exporters"/>
    <property type="match status" value="1"/>
</dbReference>
<feature type="transmembrane region" description="Helical" evidence="10">
    <location>
        <begin position="151"/>
        <end position="180"/>
    </location>
</feature>
<comment type="caution">
    <text evidence="13">The sequence shown here is derived from an EMBL/GenBank/DDBJ whole genome shotgun (WGS) entry which is preliminary data.</text>
</comment>
<keyword evidence="8 10" id="KW-1133">Transmembrane helix</keyword>
<keyword evidence="4" id="KW-0997">Cell inner membrane</keyword>
<dbReference type="PANTHER" id="PTHR43394:SF1">
    <property type="entry name" value="ATP-BINDING CASSETTE SUB-FAMILY B MEMBER 10, MITOCHONDRIAL"/>
    <property type="match status" value="1"/>
</dbReference>
<dbReference type="PROSITE" id="PS50893">
    <property type="entry name" value="ABC_TRANSPORTER_2"/>
    <property type="match status" value="1"/>
</dbReference>
<accession>A0A7X6RP75</accession>
<keyword evidence="14" id="KW-1185">Reference proteome</keyword>
<gene>
    <name evidence="13" type="ORF">HGB44_06370</name>
</gene>
<feature type="domain" description="ABC transmembrane type-1" evidence="12">
    <location>
        <begin position="25"/>
        <end position="308"/>
    </location>
</feature>
<keyword evidence="5 10" id="KW-0812">Transmembrane</keyword>
<dbReference type="InterPro" id="IPR039421">
    <property type="entry name" value="Type_1_exporter"/>
</dbReference>
<evidence type="ECO:0000259" key="11">
    <source>
        <dbReference type="PROSITE" id="PS50893"/>
    </source>
</evidence>
<evidence type="ECO:0000313" key="14">
    <source>
        <dbReference type="Proteomes" id="UP000553209"/>
    </source>
</evidence>
<dbReference type="InterPro" id="IPR003439">
    <property type="entry name" value="ABC_transporter-like_ATP-bd"/>
</dbReference>
<evidence type="ECO:0000256" key="7">
    <source>
        <dbReference type="ARBA" id="ARBA00022840"/>
    </source>
</evidence>
<evidence type="ECO:0000256" key="8">
    <source>
        <dbReference type="ARBA" id="ARBA00022989"/>
    </source>
</evidence>
<dbReference type="SMART" id="SM00382">
    <property type="entry name" value="AAA"/>
    <property type="match status" value="1"/>
</dbReference>
<dbReference type="InterPro" id="IPR036640">
    <property type="entry name" value="ABC1_TM_sf"/>
</dbReference>
<protein>
    <submittedName>
        <fullName evidence="13">ABC transporter ATP-binding protein</fullName>
    </submittedName>
</protein>
<evidence type="ECO:0000259" key="12">
    <source>
        <dbReference type="PROSITE" id="PS50929"/>
    </source>
</evidence>
<dbReference type="InterPro" id="IPR003593">
    <property type="entry name" value="AAA+_ATPase"/>
</dbReference>
<reference evidence="13 14" key="1">
    <citation type="submission" date="2020-04" db="EMBL/GenBank/DDBJ databases">
        <title>MicrobeNet Type strains.</title>
        <authorList>
            <person name="Nicholson A.C."/>
        </authorList>
    </citation>
    <scope>NUCLEOTIDE SEQUENCE [LARGE SCALE GENOMIC DNA]</scope>
    <source>
        <strain evidence="13 14">ATCC 23612</strain>
    </source>
</reference>
<dbReference type="InterPro" id="IPR011527">
    <property type="entry name" value="ABC1_TM_dom"/>
</dbReference>
<feature type="transmembrane region" description="Helical" evidence="10">
    <location>
        <begin position="248"/>
        <end position="271"/>
    </location>
</feature>
<dbReference type="PANTHER" id="PTHR43394">
    <property type="entry name" value="ATP-DEPENDENT PERMEASE MDL1, MITOCHONDRIAL"/>
    <property type="match status" value="1"/>
</dbReference>
<evidence type="ECO:0000256" key="9">
    <source>
        <dbReference type="ARBA" id="ARBA00023136"/>
    </source>
</evidence>
<dbReference type="GO" id="GO:0016887">
    <property type="term" value="F:ATP hydrolysis activity"/>
    <property type="evidence" value="ECO:0007669"/>
    <property type="project" value="InterPro"/>
</dbReference>
<feature type="transmembrane region" description="Helical" evidence="10">
    <location>
        <begin position="57"/>
        <end position="79"/>
    </location>
</feature>